<evidence type="ECO:0000313" key="2">
    <source>
        <dbReference type="EMBL" id="CEL69772.1"/>
    </source>
</evidence>
<dbReference type="PANTHER" id="PTHR43799">
    <property type="entry name" value="AMINOTRANSFERASE, PUTATIVE-RELATED"/>
    <property type="match status" value="1"/>
</dbReference>
<dbReference type="PANTHER" id="PTHR43799:SF1">
    <property type="entry name" value="ASPARTATE AMINOTRANSFERASE"/>
    <property type="match status" value="1"/>
</dbReference>
<name>F0VMV2_NEOCL</name>
<dbReference type="EMBL" id="LN714486">
    <property type="protein sequence ID" value="CEL69772.1"/>
    <property type="molecule type" value="Genomic_DNA"/>
</dbReference>
<dbReference type="RefSeq" id="XP_003885076.1">
    <property type="nucleotide sequence ID" value="XM_003885027.1"/>
</dbReference>
<dbReference type="GeneID" id="13446763"/>
<dbReference type="InterPro" id="IPR015421">
    <property type="entry name" value="PyrdxlP-dep_Trfase_major"/>
</dbReference>
<reference evidence="1" key="1">
    <citation type="submission" date="2011-02" db="EMBL/GenBank/DDBJ databases">
        <authorList>
            <person name="Aslett M."/>
        </authorList>
    </citation>
    <scope>NUCLEOTIDE SEQUENCE</scope>
    <source>
        <strain evidence="1">Liverpool</strain>
    </source>
</reference>
<keyword evidence="3" id="KW-1185">Reference proteome</keyword>
<dbReference type="Gene3D" id="3.90.1150.10">
    <property type="entry name" value="Aspartate Aminotransferase, domain 1"/>
    <property type="match status" value="1"/>
</dbReference>
<dbReference type="InterPro" id="IPR015424">
    <property type="entry name" value="PyrdxlP-dep_Trfase"/>
</dbReference>
<evidence type="ECO:0000313" key="3">
    <source>
        <dbReference type="Proteomes" id="UP000007494"/>
    </source>
</evidence>
<keyword evidence="2" id="KW-0032">Aminotransferase</keyword>
<dbReference type="AlphaFoldDB" id="F0VMV2"/>
<dbReference type="GO" id="GO:0008483">
    <property type="term" value="F:transaminase activity"/>
    <property type="evidence" value="ECO:0007669"/>
    <property type="project" value="UniProtKB-KW"/>
</dbReference>
<proteinExistence type="predicted"/>
<dbReference type="OrthoDB" id="2108at2759"/>
<organism evidence="1 3">
    <name type="scientific">Neospora caninum (strain Liverpool)</name>
    <dbReference type="NCBI Taxonomy" id="572307"/>
    <lineage>
        <taxon>Eukaryota</taxon>
        <taxon>Sar</taxon>
        <taxon>Alveolata</taxon>
        <taxon>Apicomplexa</taxon>
        <taxon>Conoidasida</taxon>
        <taxon>Coccidia</taxon>
        <taxon>Eucoccidiorida</taxon>
        <taxon>Eimeriorina</taxon>
        <taxon>Sarcocystidae</taxon>
        <taxon>Neospora</taxon>
    </lineage>
</organism>
<dbReference type="InterPro" id="IPR015422">
    <property type="entry name" value="PyrdxlP-dep_Trfase_small"/>
</dbReference>
<reference evidence="3" key="3">
    <citation type="journal article" date="2012" name="PLoS Pathog.">
        <title>Comparative genomics of the apicomplexan parasites Toxoplasma gondii and Neospora caninum: Coccidia differing in host range and transmission strategy.</title>
        <authorList>
            <person name="Reid A.J."/>
            <person name="Vermont S.J."/>
            <person name="Cotton J.A."/>
            <person name="Harris D."/>
            <person name="Hill-Cawthorne G.A."/>
            <person name="Konen-Waisman S."/>
            <person name="Latham S.M."/>
            <person name="Mourier T."/>
            <person name="Norton R."/>
            <person name="Quail M.A."/>
            <person name="Sanders M."/>
            <person name="Shanmugam D."/>
            <person name="Sohal A."/>
            <person name="Wasmuth J.D."/>
            <person name="Brunk B."/>
            <person name="Grigg M.E."/>
            <person name="Howard J.C."/>
            <person name="Parkinson J."/>
            <person name="Roos D.S."/>
            <person name="Trees A.J."/>
            <person name="Berriman M."/>
            <person name="Pain A."/>
            <person name="Wastling J.M."/>
        </authorList>
    </citation>
    <scope>NUCLEOTIDE SEQUENCE [LARGE SCALE GENOMIC DNA]</scope>
    <source>
        <strain evidence="3">Liverpool</strain>
    </source>
</reference>
<dbReference type="InParanoid" id="F0VMV2"/>
<sequence>MPNFVEDFSVTTNGLRTPKRALEITASALHEVFHYPSCDHEPTCLSVATFLHGESCSVAERTANNEEEIARIRKRLVLGNGASELIDLCTRLSCASTWSPGPTDVQYKEYERSATNNGLQLQDDKEAELVCVVNPCNPTEDWVKELYKTRGIKVFVIHSWTKIWACPWSLNTLAIAFLSEVVKDDDYMKETWRVTPQWSDAFRKALQDIRPEWDIKGQNLDMLDIVLIFASSGSSRCYFQAAIVVDALRTPLPSA</sequence>
<dbReference type="SUPFAM" id="SSF53383">
    <property type="entry name" value="PLP-dependent transferases"/>
    <property type="match status" value="1"/>
</dbReference>
<gene>
    <name evidence="2" type="ORF">BN1204_054730</name>
    <name evidence="1" type="ORF">NCLIV_054730</name>
</gene>
<dbReference type="Gene3D" id="3.40.640.10">
    <property type="entry name" value="Type I PLP-dependent aspartate aminotransferase-like (Major domain)"/>
    <property type="match status" value="1"/>
</dbReference>
<dbReference type="eggNOG" id="ENOG502QWS0">
    <property type="taxonomic scope" value="Eukaryota"/>
</dbReference>
<dbReference type="Proteomes" id="UP000007494">
    <property type="component" value="Chromosome XI"/>
</dbReference>
<keyword evidence="2" id="KW-0808">Transferase</keyword>
<dbReference type="VEuPathDB" id="ToxoDB:NCLIV_054730"/>
<protein>
    <submittedName>
        <fullName evidence="2">Aminotransferase, class I/II superfamily protein</fullName>
    </submittedName>
</protein>
<reference evidence="2" key="4">
    <citation type="journal article" date="2015" name="PLoS ONE">
        <title>Comprehensive Evaluation of Toxoplasma gondii VEG and Neospora caninum LIV Genomes with Tachyzoite Stage Transcriptome and Proteome Defines Novel Transcript Features.</title>
        <authorList>
            <person name="Ramaprasad A."/>
            <person name="Mourier T."/>
            <person name="Naeem R."/>
            <person name="Malas T.B."/>
            <person name="Moussa E."/>
            <person name="Panigrahi A."/>
            <person name="Vermont S.J."/>
            <person name="Otto T.D."/>
            <person name="Wastling J."/>
            <person name="Pain A."/>
        </authorList>
    </citation>
    <scope>NUCLEOTIDE SEQUENCE</scope>
    <source>
        <strain evidence="2">Liverpool</strain>
    </source>
</reference>
<dbReference type="EMBL" id="FR823392">
    <property type="protein sequence ID" value="CBZ55048.1"/>
    <property type="molecule type" value="Genomic_DNA"/>
</dbReference>
<accession>F0VMV2</accession>
<reference evidence="1" key="2">
    <citation type="submission" date="2011-03" db="EMBL/GenBank/DDBJ databases">
        <title>Comparative genomics and transcriptomics of Neospora caninum and Toxoplasma gondii.</title>
        <authorList>
            <person name="Reid A.J."/>
            <person name="Sohal A."/>
            <person name="Harris D."/>
            <person name="Quail M."/>
            <person name="Sanders M."/>
            <person name="Berriman M."/>
            <person name="Wastling J.M."/>
            <person name="Pain A."/>
        </authorList>
    </citation>
    <scope>NUCLEOTIDE SEQUENCE</scope>
    <source>
        <strain evidence="1">Liverpool</strain>
    </source>
</reference>
<evidence type="ECO:0000313" key="1">
    <source>
        <dbReference type="EMBL" id="CBZ55048.1"/>
    </source>
</evidence>